<dbReference type="EMBL" id="JADBEB010000001">
    <property type="protein sequence ID" value="MBE1485227.1"/>
    <property type="molecule type" value="Genomic_DNA"/>
</dbReference>
<dbReference type="GO" id="GO:0050135">
    <property type="term" value="F:NADP+ nucleosidase activity"/>
    <property type="evidence" value="ECO:0007669"/>
    <property type="project" value="InterPro"/>
</dbReference>
<gene>
    <name evidence="2" type="ORF">H4W31_000865</name>
</gene>
<dbReference type="Proteomes" id="UP000649753">
    <property type="component" value="Unassembled WGS sequence"/>
</dbReference>
<reference evidence="2" key="1">
    <citation type="submission" date="2020-10" db="EMBL/GenBank/DDBJ databases">
        <title>Sequencing the genomes of 1000 actinobacteria strains.</title>
        <authorList>
            <person name="Klenk H.-P."/>
        </authorList>
    </citation>
    <scope>NUCLEOTIDE SEQUENCE</scope>
    <source>
        <strain evidence="2">DSM 46832</strain>
    </source>
</reference>
<evidence type="ECO:0000313" key="3">
    <source>
        <dbReference type="Proteomes" id="UP000649753"/>
    </source>
</evidence>
<keyword evidence="3" id="KW-1185">Reference proteome</keyword>
<protein>
    <recommendedName>
        <fullName evidence="1">CD-NTase-associated protein 12/Pycsar effector protein TIR domain-containing protein</fullName>
    </recommendedName>
</protein>
<accession>A0A927LZ85</accession>
<name>A0A927LZ85_9ACTN</name>
<comment type="caution">
    <text evidence="2">The sequence shown here is derived from an EMBL/GenBank/DDBJ whole genome shotgun (WGS) entry which is preliminary data.</text>
</comment>
<evidence type="ECO:0000259" key="1">
    <source>
        <dbReference type="Pfam" id="PF10137"/>
    </source>
</evidence>
<dbReference type="Pfam" id="PF10137">
    <property type="entry name" value="CAP12-PCTIR_TIR"/>
    <property type="match status" value="1"/>
</dbReference>
<proteinExistence type="predicted"/>
<dbReference type="AlphaFoldDB" id="A0A927LZ85"/>
<feature type="domain" description="CD-NTase-associated protein 12/Pycsar effector protein TIR" evidence="1">
    <location>
        <begin position="11"/>
        <end position="140"/>
    </location>
</feature>
<organism evidence="2 3">
    <name type="scientific">Plantactinospora soyae</name>
    <dbReference type="NCBI Taxonomy" id="1544732"/>
    <lineage>
        <taxon>Bacteria</taxon>
        <taxon>Bacillati</taxon>
        <taxon>Actinomycetota</taxon>
        <taxon>Actinomycetes</taxon>
        <taxon>Micromonosporales</taxon>
        <taxon>Micromonosporaceae</taxon>
        <taxon>Plantactinospora</taxon>
    </lineage>
</organism>
<evidence type="ECO:0000313" key="2">
    <source>
        <dbReference type="EMBL" id="MBE1485227.1"/>
    </source>
</evidence>
<dbReference type="InterPro" id="IPR019302">
    <property type="entry name" value="CAP12/PCTIR_TIR_dom"/>
</dbReference>
<dbReference type="RefSeq" id="WP_192765457.1">
    <property type="nucleotide sequence ID" value="NZ_JADBEB010000001.1"/>
</dbReference>
<sequence>MTDVSVPDARKVFVIHGRNESARKALFAFLRSIGLTPIEWSQALELTGKGSPYIGEVLDAAFGAAQAVVVLETPDDIAYLHPSLTYDGDPDTEPKGQPRPNVLFEAGMAMGRAPERTIIVELGQVRVFSDIHGRHVVRLNNTVSRRQDLAERLRTAGCTVDISGRDWHEAGELEPPAAPGKGLPLGRKLPSSSAPTAPRLDARVIDNGSRKFGAIEITNHGPGDVYDLDVSADADILLHKESSEFPVPKLPGGKSVRVRRMPRTMGSRSTSYFTINVIGKTVDGIAIDEELFLSE</sequence>